<dbReference type="Proteomes" id="UP000002534">
    <property type="component" value="Chromosome"/>
</dbReference>
<reference evidence="1 2" key="2">
    <citation type="journal article" date="2012" name="BMC Genomics">
        <title>The genome of Pelobacter carbinolicus reveals surprising metabolic capabilities and physiological features.</title>
        <authorList>
            <person name="Aklujkar M."/>
            <person name="Haveman S.A."/>
            <person name="Didonato R.Jr."/>
            <person name="Chertkov O."/>
            <person name="Han C.S."/>
            <person name="Land M.L."/>
            <person name="Brown P."/>
            <person name="Lovley D.R."/>
        </authorList>
    </citation>
    <scope>NUCLEOTIDE SEQUENCE [LARGE SCALE GENOMIC DNA]</scope>
    <source>
        <strain evidence="2">DSM 2380 / NBRC 103641 / GraBd1</strain>
    </source>
</reference>
<protein>
    <submittedName>
        <fullName evidence="1">Uncharacterized protein</fullName>
    </submittedName>
</protein>
<dbReference type="AlphaFoldDB" id="Q0C6G6"/>
<proteinExistence type="predicted"/>
<evidence type="ECO:0000313" key="2">
    <source>
        <dbReference type="Proteomes" id="UP000002534"/>
    </source>
</evidence>
<reference evidence="2" key="1">
    <citation type="submission" date="2005-10" db="EMBL/GenBank/DDBJ databases">
        <title>Complete sequence of Pelobacter carbinolicus DSM 2380.</title>
        <authorList>
            <person name="Copeland A."/>
            <person name="Lucas S."/>
            <person name="Lapidus A."/>
            <person name="Barry K."/>
            <person name="Detter J.C."/>
            <person name="Glavina T."/>
            <person name="Hammon N."/>
            <person name="Israni S."/>
            <person name="Pitluck S."/>
            <person name="Chertkov O."/>
            <person name="Schmutz J."/>
            <person name="Larimer F."/>
            <person name="Land M."/>
            <person name="Kyrpides N."/>
            <person name="Ivanova N."/>
            <person name="Richardson P."/>
        </authorList>
    </citation>
    <scope>NUCLEOTIDE SEQUENCE [LARGE SCALE GENOMIC DNA]</scope>
    <source>
        <strain evidence="2">DSM 2380 / NBRC 103641 / GraBd1</strain>
    </source>
</reference>
<dbReference type="EMBL" id="CP000142">
    <property type="protein sequence ID" value="ABI81972.1"/>
    <property type="molecule type" value="Genomic_DNA"/>
</dbReference>
<dbReference type="KEGG" id="pca:Pcar_3357"/>
<evidence type="ECO:0000313" key="1">
    <source>
        <dbReference type="EMBL" id="ABI81972.1"/>
    </source>
</evidence>
<gene>
    <name evidence="1" type="ordered locus">Pcar_3357</name>
</gene>
<name>Q0C6G6_SYNC1</name>
<sequence>MPIAHSIVEFHVNAISVFVETVGAQPEAGGLPSDTMWFSREGVLVARCFEITEFALIFARDDRSV</sequence>
<dbReference type="HOGENOM" id="CLU_2845917_0_0_7"/>
<keyword evidence="2" id="KW-1185">Reference proteome</keyword>
<organism evidence="1 2">
    <name type="scientific">Syntrophotalea carbinolica (strain DSM 2380 / NBRC 103641 / GraBd1)</name>
    <name type="common">Pelobacter carbinolicus</name>
    <dbReference type="NCBI Taxonomy" id="338963"/>
    <lineage>
        <taxon>Bacteria</taxon>
        <taxon>Pseudomonadati</taxon>
        <taxon>Thermodesulfobacteriota</taxon>
        <taxon>Desulfuromonadia</taxon>
        <taxon>Desulfuromonadales</taxon>
        <taxon>Syntrophotaleaceae</taxon>
        <taxon>Syntrophotalea</taxon>
    </lineage>
</organism>
<accession>Q0C6G6</accession>